<sequence length="187" mass="19756">MAGRTIQILHSLGCKVQPSSPSIIDLRQTTTSSASSSSSSSSDEGDNNDDDDQSFIQALLEESRDAAIETYGAASFTVGNVSDDTEIEDIGVLLPHTSADKPWEALVHALTLDLSAFEEPKMLACTIDDGEAGLIKGSKLYNLLSGLEDLRKVTAATRDDAVLLVAWIGKRRATGTVVALLGATETT</sequence>
<protein>
    <submittedName>
        <fullName evidence="1">Uncharacterized protein</fullName>
    </submittedName>
</protein>
<comment type="caution">
    <text evidence="1">The sequence shown here is derived from an EMBL/GenBank/DDBJ whole genome shotgun (WGS) entry which is preliminary data.</text>
</comment>
<name>A0ACC2WIQ0_9TREE</name>
<reference evidence="1" key="1">
    <citation type="submission" date="2023-04" db="EMBL/GenBank/DDBJ databases">
        <title>Draft Genome sequencing of Naganishia species isolated from polar environments using Oxford Nanopore Technology.</title>
        <authorList>
            <person name="Leo P."/>
            <person name="Venkateswaran K."/>
        </authorList>
    </citation>
    <scope>NUCLEOTIDE SEQUENCE</scope>
    <source>
        <strain evidence="1">MNA-CCFEE 5262</strain>
    </source>
</reference>
<accession>A0ACC2WIQ0</accession>
<gene>
    <name evidence="1" type="ORF">QFC20_002522</name>
</gene>
<organism evidence="1 2">
    <name type="scientific">Naganishia adeliensis</name>
    <dbReference type="NCBI Taxonomy" id="92952"/>
    <lineage>
        <taxon>Eukaryota</taxon>
        <taxon>Fungi</taxon>
        <taxon>Dikarya</taxon>
        <taxon>Basidiomycota</taxon>
        <taxon>Agaricomycotina</taxon>
        <taxon>Tremellomycetes</taxon>
        <taxon>Filobasidiales</taxon>
        <taxon>Filobasidiaceae</taxon>
        <taxon>Naganishia</taxon>
    </lineage>
</organism>
<dbReference type="Proteomes" id="UP001230649">
    <property type="component" value="Unassembled WGS sequence"/>
</dbReference>
<evidence type="ECO:0000313" key="2">
    <source>
        <dbReference type="Proteomes" id="UP001230649"/>
    </source>
</evidence>
<keyword evidence="2" id="KW-1185">Reference proteome</keyword>
<dbReference type="EMBL" id="JASBWS010000018">
    <property type="protein sequence ID" value="KAJ9111549.1"/>
    <property type="molecule type" value="Genomic_DNA"/>
</dbReference>
<proteinExistence type="predicted"/>
<evidence type="ECO:0000313" key="1">
    <source>
        <dbReference type="EMBL" id="KAJ9111549.1"/>
    </source>
</evidence>